<dbReference type="EMBL" id="JADBGQ010000010">
    <property type="protein sequence ID" value="KAG5374856.1"/>
    <property type="molecule type" value="Genomic_DNA"/>
</dbReference>
<comment type="caution">
    <text evidence="1">The sequence shown here is derived from an EMBL/GenBank/DDBJ whole genome shotgun (WGS) entry which is preliminary data.</text>
</comment>
<accession>A0ABQ7KNZ7</accession>
<reference evidence="1 2" key="1">
    <citation type="submission" date="2021-03" db="EMBL/GenBank/DDBJ databases">
        <authorList>
            <person name="King G.J."/>
            <person name="Bancroft I."/>
            <person name="Baten A."/>
            <person name="Bloomfield J."/>
            <person name="Borpatragohain P."/>
            <person name="He Z."/>
            <person name="Irish N."/>
            <person name="Irwin J."/>
            <person name="Liu K."/>
            <person name="Mauleon R.P."/>
            <person name="Moore J."/>
            <person name="Morris R."/>
            <person name="Ostergaard L."/>
            <person name="Wang B."/>
            <person name="Wells R."/>
        </authorList>
    </citation>
    <scope>NUCLEOTIDE SEQUENCE [LARGE SCALE GENOMIC DNA]</scope>
    <source>
        <strain evidence="1">R-o-18</strain>
        <tissue evidence="1">Leaf</tissue>
    </source>
</reference>
<protein>
    <submittedName>
        <fullName evidence="1">Uncharacterized protein</fullName>
    </submittedName>
</protein>
<sequence length="72" mass="7757">MTGFSHLPTRILSYKGHSSLSECIDGLAALLAKKLLGSDVEPKVVLADHIKSNFVRVKNQLSVNICTLGSPH</sequence>
<organism evidence="1 2">
    <name type="scientific">Brassica rapa subsp. trilocularis</name>
    <dbReference type="NCBI Taxonomy" id="1813537"/>
    <lineage>
        <taxon>Eukaryota</taxon>
        <taxon>Viridiplantae</taxon>
        <taxon>Streptophyta</taxon>
        <taxon>Embryophyta</taxon>
        <taxon>Tracheophyta</taxon>
        <taxon>Spermatophyta</taxon>
        <taxon>Magnoliopsida</taxon>
        <taxon>eudicotyledons</taxon>
        <taxon>Gunneridae</taxon>
        <taxon>Pentapetalae</taxon>
        <taxon>rosids</taxon>
        <taxon>malvids</taxon>
        <taxon>Brassicales</taxon>
        <taxon>Brassicaceae</taxon>
        <taxon>Brassiceae</taxon>
        <taxon>Brassica</taxon>
    </lineage>
</organism>
<keyword evidence="2" id="KW-1185">Reference proteome</keyword>
<dbReference type="Proteomes" id="UP000823674">
    <property type="component" value="Chromosome A10"/>
</dbReference>
<evidence type="ECO:0000313" key="2">
    <source>
        <dbReference type="Proteomes" id="UP000823674"/>
    </source>
</evidence>
<gene>
    <name evidence="1" type="primary">A10g500580.1_BraROA</name>
    <name evidence="1" type="ORF">IGI04_039452</name>
</gene>
<proteinExistence type="predicted"/>
<name>A0ABQ7KNZ7_BRACM</name>
<evidence type="ECO:0000313" key="1">
    <source>
        <dbReference type="EMBL" id="KAG5374856.1"/>
    </source>
</evidence>